<proteinExistence type="predicted"/>
<reference evidence="3 4" key="1">
    <citation type="submission" date="2023-07" db="EMBL/GenBank/DDBJ databases">
        <title>Closed genome sequence of Methanosarcinaceae archaeon Am2.</title>
        <authorList>
            <person name="Poehlein A."/>
            <person name="Protasov E."/>
            <person name="Platt K."/>
            <person name="Reeh H."/>
            <person name="Daniel R."/>
            <person name="Brune A."/>
        </authorList>
    </citation>
    <scope>NUCLEOTIDE SEQUENCE [LARGE SCALE GENOMIC DNA]</scope>
    <source>
        <strain evidence="3 4">Am2</strain>
    </source>
</reference>
<feature type="domain" description="Abortive infection phage resistance protein N-terminal" evidence="2">
    <location>
        <begin position="29"/>
        <end position="184"/>
    </location>
</feature>
<dbReference type="Pfam" id="PF22879">
    <property type="entry name" value="AIPR_N"/>
    <property type="match status" value="1"/>
</dbReference>
<dbReference type="AlphaFoldDB" id="A0AA96ZWJ3"/>
<dbReference type="InterPro" id="IPR018891">
    <property type="entry name" value="AIPR_C"/>
</dbReference>
<evidence type="ECO:0000313" key="4">
    <source>
        <dbReference type="Proteomes" id="UP001304970"/>
    </source>
</evidence>
<dbReference type="Proteomes" id="UP001304970">
    <property type="component" value="Chromosome"/>
</dbReference>
<dbReference type="RefSeq" id="WP_338098138.1">
    <property type="nucleotide sequence ID" value="NZ_CP131061.1"/>
</dbReference>
<organism evidence="3 4">
    <name type="scientific">Methanolapillus ohkumae</name>
    <dbReference type="NCBI Taxonomy" id="3028298"/>
    <lineage>
        <taxon>Archaea</taxon>
        <taxon>Methanobacteriati</taxon>
        <taxon>Methanobacteriota</taxon>
        <taxon>Stenosarchaea group</taxon>
        <taxon>Methanomicrobia</taxon>
        <taxon>Methanosarcinales</taxon>
        <taxon>Methanosarcinaceae</taxon>
        <taxon>Methanolapillus</taxon>
    </lineage>
</organism>
<feature type="domain" description="Abortive phage infection protein C-terminal" evidence="1">
    <location>
        <begin position="242"/>
        <end position="560"/>
    </location>
</feature>
<name>A0AA96ZWJ3_9EURY</name>
<sequence length="717" mass="83839">MDVIEFHKDLVEEIRVGVNVYSDAPNERFLTDVAEDLIDAEVLPSFESSFYEGETKRGKKIRVDGSSYNELDQTMNLIISKYTDEDEIKTLSKTDLNAIFKKLRSFLEEAINGKLFKEIEESTQAHDLVLNLRRLEPEIRKYKLILLTDMAISDRIYEYNPSAEEKEINEIPIEYSIYDINRLYTIRYNYEPLEINFKEYTEKGIPYLQASDVVSDDYQCFLCVIPGKILADIYDKFGSRLLEGNVRSYLSTLRAVNRGIIQTVSKEPERFFAYNNGIAATATNFQEEDGHIIYLSDLQIVNGGQTTASLSTARFKSKVSLDNIFVPMKLTVVDPRVSEEIIPKISRYSNSQNKITEADFFSNHPYHVTLEKMSRKIYAPAKGGGQYDTRWYYERARGQYTNEQVRMKTTEKKKFLYANPKNQHITKGKLAAVHNSWNQLPYYVSKGGDSNVKEFSKWVSEAWEKCPEDFNDLYFKELIAKVILYNDVEILISNQEWAQTGGYKPKCRTYAIALLSYLLEKEYPEYILNFDLIWTHQEISEILEKQMKNLAKYAFDCLNSEDREVIDINEWAKKEKCWNKMKKINLSLMDEIYDILIPLNEYEKQKREARTRKQKEDETETIMNIRNKPPEYWAKLLEIIQQNNLQEENGITQKDIKLMLKVVKPGRHLDKEEYAHLAQIERKLLNDPEIKRKINETGFSEGKKLEKDQYANFIGSS</sequence>
<evidence type="ECO:0000313" key="3">
    <source>
        <dbReference type="EMBL" id="WNY26616.1"/>
    </source>
</evidence>
<evidence type="ECO:0000259" key="2">
    <source>
        <dbReference type="Pfam" id="PF22879"/>
    </source>
</evidence>
<dbReference type="EMBL" id="CP131061">
    <property type="protein sequence ID" value="WNY26616.1"/>
    <property type="molecule type" value="Genomic_DNA"/>
</dbReference>
<protein>
    <recommendedName>
        <fullName evidence="5">AIPR family protein</fullName>
    </recommendedName>
</protein>
<evidence type="ECO:0008006" key="5">
    <source>
        <dbReference type="Google" id="ProtNLM"/>
    </source>
</evidence>
<dbReference type="InterPro" id="IPR055101">
    <property type="entry name" value="AIPR_N"/>
</dbReference>
<evidence type="ECO:0000259" key="1">
    <source>
        <dbReference type="Pfam" id="PF10592"/>
    </source>
</evidence>
<keyword evidence="4" id="KW-1185">Reference proteome</keyword>
<dbReference type="Pfam" id="PF10592">
    <property type="entry name" value="AIPR"/>
    <property type="match status" value="1"/>
</dbReference>
<accession>A0AA96ZWJ3</accession>
<gene>
    <name evidence="3" type="ORF">MsAm2_03880</name>
</gene>
<dbReference type="GeneID" id="89227790"/>